<dbReference type="PANTHER" id="PTHR36444">
    <property type="entry name" value="TRANSCRIPTIONAL REGULATOR PROTEIN YOBU-RELATED"/>
    <property type="match status" value="1"/>
</dbReference>
<feature type="domain" description="AraC effector-binding" evidence="1">
    <location>
        <begin position="2"/>
        <end position="159"/>
    </location>
</feature>
<evidence type="ECO:0000259" key="1">
    <source>
        <dbReference type="SMART" id="SM00871"/>
    </source>
</evidence>
<dbReference type="InterPro" id="IPR010499">
    <property type="entry name" value="AraC_E-bd"/>
</dbReference>
<organism evidence="2 3">
    <name type="scientific">Sporosarcina koreensis</name>
    <dbReference type="NCBI Taxonomy" id="334735"/>
    <lineage>
        <taxon>Bacteria</taxon>
        <taxon>Bacillati</taxon>
        <taxon>Bacillota</taxon>
        <taxon>Bacilli</taxon>
        <taxon>Bacillales</taxon>
        <taxon>Caryophanaceae</taxon>
        <taxon>Sporosarcina</taxon>
    </lineage>
</organism>
<dbReference type="SMART" id="SM00871">
    <property type="entry name" value="AraC_E_bind"/>
    <property type="match status" value="1"/>
</dbReference>
<dbReference type="InterPro" id="IPR029442">
    <property type="entry name" value="GyrI-like"/>
</dbReference>
<dbReference type="InterPro" id="IPR011256">
    <property type="entry name" value="Reg_factor_effector_dom_sf"/>
</dbReference>
<dbReference type="RefSeq" id="WP_381441428.1">
    <property type="nucleotide sequence ID" value="NZ_JBHSNP010000002.1"/>
</dbReference>
<dbReference type="SUPFAM" id="SSF55136">
    <property type="entry name" value="Probable bacterial effector-binding domain"/>
    <property type="match status" value="1"/>
</dbReference>
<gene>
    <name evidence="2" type="ORF">ACFPTP_00670</name>
</gene>
<evidence type="ECO:0000313" key="3">
    <source>
        <dbReference type="Proteomes" id="UP001596071"/>
    </source>
</evidence>
<dbReference type="Proteomes" id="UP001596071">
    <property type="component" value="Unassembled WGS sequence"/>
</dbReference>
<proteinExistence type="predicted"/>
<sequence length="160" mass="18777">MEPIKLNEMDSVRVIGVTVTDSLRNILEKGFVRDMHSTMRYRMTELESRTDDGVYLIQIYPKDEAFTPDIPYENIVGVSVTTDQHIPEGMIEYTIPAGRYAQFLHRGPESNIHQTYDGITEWLRMQYCDPSREIDIEYWDDRYKGESEDSEIDLYVPLQK</sequence>
<dbReference type="InterPro" id="IPR053182">
    <property type="entry name" value="YobU-like_regulator"/>
</dbReference>
<evidence type="ECO:0000313" key="2">
    <source>
        <dbReference type="EMBL" id="MFC5601778.1"/>
    </source>
</evidence>
<reference evidence="3" key="1">
    <citation type="journal article" date="2019" name="Int. J. Syst. Evol. Microbiol.">
        <title>The Global Catalogue of Microorganisms (GCM) 10K type strain sequencing project: providing services to taxonomists for standard genome sequencing and annotation.</title>
        <authorList>
            <consortium name="The Broad Institute Genomics Platform"/>
            <consortium name="The Broad Institute Genome Sequencing Center for Infectious Disease"/>
            <person name="Wu L."/>
            <person name="Ma J."/>
        </authorList>
    </citation>
    <scope>NUCLEOTIDE SEQUENCE [LARGE SCALE GENOMIC DNA]</scope>
    <source>
        <strain evidence="3">KACC 11299</strain>
    </source>
</reference>
<protein>
    <submittedName>
        <fullName evidence="2">GyrI-like domain-containing protein</fullName>
    </submittedName>
</protein>
<comment type="caution">
    <text evidence="2">The sequence shown here is derived from an EMBL/GenBank/DDBJ whole genome shotgun (WGS) entry which is preliminary data.</text>
</comment>
<name>A0ABW0TV91_9BACL</name>
<dbReference type="Gene3D" id="3.20.80.10">
    <property type="entry name" value="Regulatory factor, effector binding domain"/>
    <property type="match status" value="1"/>
</dbReference>
<dbReference type="Pfam" id="PF06445">
    <property type="entry name" value="GyrI-like"/>
    <property type="match status" value="1"/>
</dbReference>
<accession>A0ABW0TV91</accession>
<dbReference type="EMBL" id="JBHSNP010000002">
    <property type="protein sequence ID" value="MFC5601778.1"/>
    <property type="molecule type" value="Genomic_DNA"/>
</dbReference>
<keyword evidence="3" id="KW-1185">Reference proteome</keyword>
<dbReference type="PANTHER" id="PTHR36444:SF2">
    <property type="entry name" value="TRANSCRIPTIONAL REGULATOR PROTEIN YOBU-RELATED"/>
    <property type="match status" value="1"/>
</dbReference>